<proteinExistence type="predicted"/>
<dbReference type="RefSeq" id="WP_145795349.1">
    <property type="nucleotide sequence ID" value="NZ_BAAABR010000047.1"/>
</dbReference>
<dbReference type="InterPro" id="IPR051398">
    <property type="entry name" value="Polysacch_Deacetylase"/>
</dbReference>
<evidence type="ECO:0000313" key="5">
    <source>
        <dbReference type="Proteomes" id="UP000318416"/>
    </source>
</evidence>
<dbReference type="Gene3D" id="3.20.20.370">
    <property type="entry name" value="Glycoside hydrolase/deacetylase"/>
    <property type="match status" value="1"/>
</dbReference>
<comment type="subcellular location">
    <subcellularLocation>
        <location evidence="1">Secreted</location>
    </subcellularLocation>
</comment>
<protein>
    <submittedName>
        <fullName evidence="4">Polysaccharide deacetylase</fullName>
    </submittedName>
</protein>
<sequence>MNPAVRARLAPWYARCNAWEGADAALRRSPAQAWFRRRSAGRLAVLGYHGIEDAAGFEAHLDQLQRSSVPVSLRQVEEAARGGPPLPPRSVLITFDDGDRTVHTHALPLLAARGIPAVCFVIPGLLGTDQPFWWDEVEHLARHGGTTGRVPAARPEATVHLLKLLSEHERQLALDELRASAATPAPRRHQLTADDLQELEAGGVVIGNHTLTHPCLDRCDDDQVRAEVLEAHALLSRALGRPPTTFAYPNGNTDERAHRLLAGAGYRSGFLYNHRLAALEGLNPLRIDRLVVSTRTSSDRLETILSGLHPAVFRVARRAARTAAHAGQLLSSKS</sequence>
<evidence type="ECO:0000313" key="4">
    <source>
        <dbReference type="EMBL" id="TWE20785.1"/>
    </source>
</evidence>
<evidence type="ECO:0000259" key="3">
    <source>
        <dbReference type="PROSITE" id="PS51677"/>
    </source>
</evidence>
<comment type="caution">
    <text evidence="4">The sequence shown here is derived from an EMBL/GenBank/DDBJ whole genome shotgun (WGS) entry which is preliminary data.</text>
</comment>
<evidence type="ECO:0000256" key="1">
    <source>
        <dbReference type="ARBA" id="ARBA00004613"/>
    </source>
</evidence>
<keyword evidence="5" id="KW-1185">Reference proteome</keyword>
<dbReference type="SUPFAM" id="SSF88713">
    <property type="entry name" value="Glycoside hydrolase/deacetylase"/>
    <property type="match status" value="1"/>
</dbReference>
<reference evidence="4 5" key="1">
    <citation type="submission" date="2019-06" db="EMBL/GenBank/DDBJ databases">
        <title>Sequencing the genomes of 1000 actinobacteria strains.</title>
        <authorList>
            <person name="Klenk H.-P."/>
        </authorList>
    </citation>
    <scope>NUCLEOTIDE SEQUENCE [LARGE SCALE GENOMIC DNA]</scope>
    <source>
        <strain evidence="4 5">DSM 41649</strain>
    </source>
</reference>
<dbReference type="Proteomes" id="UP000318416">
    <property type="component" value="Unassembled WGS sequence"/>
</dbReference>
<feature type="domain" description="NodB homology" evidence="3">
    <location>
        <begin position="89"/>
        <end position="334"/>
    </location>
</feature>
<dbReference type="PROSITE" id="PS51677">
    <property type="entry name" value="NODB"/>
    <property type="match status" value="1"/>
</dbReference>
<name>A0A561EYV4_9ACTN</name>
<dbReference type="AlphaFoldDB" id="A0A561EYV4"/>
<dbReference type="GO" id="GO:0005576">
    <property type="term" value="C:extracellular region"/>
    <property type="evidence" value="ECO:0007669"/>
    <property type="project" value="UniProtKB-SubCell"/>
</dbReference>
<keyword evidence="2" id="KW-0732">Signal</keyword>
<dbReference type="GO" id="GO:0005975">
    <property type="term" value="P:carbohydrate metabolic process"/>
    <property type="evidence" value="ECO:0007669"/>
    <property type="project" value="InterPro"/>
</dbReference>
<dbReference type="Pfam" id="PF01522">
    <property type="entry name" value="Polysacc_deac_1"/>
    <property type="match status" value="2"/>
</dbReference>
<dbReference type="PANTHER" id="PTHR34216">
    <property type="match status" value="1"/>
</dbReference>
<accession>A0A561EYV4</accession>
<dbReference type="EMBL" id="VIVR01000001">
    <property type="protein sequence ID" value="TWE20785.1"/>
    <property type="molecule type" value="Genomic_DNA"/>
</dbReference>
<dbReference type="InterPro" id="IPR002509">
    <property type="entry name" value="NODB_dom"/>
</dbReference>
<evidence type="ECO:0000256" key="2">
    <source>
        <dbReference type="ARBA" id="ARBA00022729"/>
    </source>
</evidence>
<dbReference type="GO" id="GO:0016810">
    <property type="term" value="F:hydrolase activity, acting on carbon-nitrogen (but not peptide) bonds"/>
    <property type="evidence" value="ECO:0007669"/>
    <property type="project" value="InterPro"/>
</dbReference>
<organism evidence="4 5">
    <name type="scientific">Kitasatospora atroaurantiaca</name>
    <dbReference type="NCBI Taxonomy" id="285545"/>
    <lineage>
        <taxon>Bacteria</taxon>
        <taxon>Bacillati</taxon>
        <taxon>Actinomycetota</taxon>
        <taxon>Actinomycetes</taxon>
        <taxon>Kitasatosporales</taxon>
        <taxon>Streptomycetaceae</taxon>
        <taxon>Kitasatospora</taxon>
    </lineage>
</organism>
<dbReference type="CDD" id="cd10918">
    <property type="entry name" value="CE4_NodB_like_5s_6s"/>
    <property type="match status" value="1"/>
</dbReference>
<dbReference type="InterPro" id="IPR011330">
    <property type="entry name" value="Glyco_hydro/deAcase_b/a-brl"/>
</dbReference>
<gene>
    <name evidence="4" type="ORF">FB465_5943</name>
</gene>
<dbReference type="OrthoDB" id="9782872at2"/>
<dbReference type="PANTHER" id="PTHR34216:SF3">
    <property type="entry name" value="POLY-BETA-1,6-N-ACETYL-D-GLUCOSAMINE N-DEACETYLASE"/>
    <property type="match status" value="1"/>
</dbReference>